<evidence type="ECO:0000256" key="2">
    <source>
        <dbReference type="ARBA" id="ARBA00022803"/>
    </source>
</evidence>
<name>A0AAV4RKC9_CAEEX</name>
<feature type="transmembrane region" description="Helical" evidence="4">
    <location>
        <begin position="110"/>
        <end position="131"/>
    </location>
</feature>
<dbReference type="GO" id="GO:0000030">
    <property type="term" value="F:mannosyltransferase activity"/>
    <property type="evidence" value="ECO:0007669"/>
    <property type="project" value="TreeGrafter"/>
</dbReference>
<dbReference type="PANTHER" id="PTHR44395:SF1">
    <property type="entry name" value="PROTEIN O-MANNOSYL-TRANSFERASE TMTC3"/>
    <property type="match status" value="1"/>
</dbReference>
<protein>
    <submittedName>
        <fullName evidence="6">Protein O-mannosyl-transferase TMTC3</fullName>
    </submittedName>
</protein>
<dbReference type="GO" id="GO:0035269">
    <property type="term" value="P:protein O-linked glycosylation via mannose"/>
    <property type="evidence" value="ECO:0007669"/>
    <property type="project" value="TreeGrafter"/>
</dbReference>
<dbReference type="AlphaFoldDB" id="A0AAV4RKC9"/>
<accession>A0AAV4RKC9</accession>
<evidence type="ECO:0000256" key="1">
    <source>
        <dbReference type="ARBA" id="ARBA00022737"/>
    </source>
</evidence>
<feature type="transmembrane region" description="Helical" evidence="4">
    <location>
        <begin position="43"/>
        <end position="60"/>
    </location>
</feature>
<feature type="domain" description="DUF1736" evidence="5">
    <location>
        <begin position="20"/>
        <end position="90"/>
    </location>
</feature>
<dbReference type="PANTHER" id="PTHR44395">
    <property type="match status" value="1"/>
</dbReference>
<feature type="transmembrane region" description="Helical" evidence="4">
    <location>
        <begin position="80"/>
        <end position="98"/>
    </location>
</feature>
<evidence type="ECO:0000313" key="6">
    <source>
        <dbReference type="EMBL" id="GIY21494.1"/>
    </source>
</evidence>
<evidence type="ECO:0000259" key="5">
    <source>
        <dbReference type="Pfam" id="PF08409"/>
    </source>
</evidence>
<keyword evidence="4" id="KW-1133">Transmembrane helix</keyword>
<organism evidence="6 7">
    <name type="scientific">Caerostris extrusa</name>
    <name type="common">Bark spider</name>
    <name type="synonym">Caerostris bankana</name>
    <dbReference type="NCBI Taxonomy" id="172846"/>
    <lineage>
        <taxon>Eukaryota</taxon>
        <taxon>Metazoa</taxon>
        <taxon>Ecdysozoa</taxon>
        <taxon>Arthropoda</taxon>
        <taxon>Chelicerata</taxon>
        <taxon>Arachnida</taxon>
        <taxon>Araneae</taxon>
        <taxon>Araneomorphae</taxon>
        <taxon>Entelegynae</taxon>
        <taxon>Araneoidea</taxon>
        <taxon>Araneidae</taxon>
        <taxon>Caerostris</taxon>
    </lineage>
</organism>
<gene>
    <name evidence="6" type="primary">TMTC3</name>
    <name evidence="6" type="ORF">CEXT_643411</name>
</gene>
<keyword evidence="1" id="KW-0677">Repeat</keyword>
<dbReference type="GO" id="GO:0005783">
    <property type="term" value="C:endoplasmic reticulum"/>
    <property type="evidence" value="ECO:0007669"/>
    <property type="project" value="TreeGrafter"/>
</dbReference>
<feature type="transmembrane region" description="Helical" evidence="4">
    <location>
        <begin position="137"/>
        <end position="158"/>
    </location>
</feature>
<evidence type="ECO:0000313" key="7">
    <source>
        <dbReference type="Proteomes" id="UP001054945"/>
    </source>
</evidence>
<comment type="caution">
    <text evidence="6">The sequence shown here is derived from an EMBL/GenBank/DDBJ whole genome shotgun (WGS) entry which is preliminary data.</text>
</comment>
<dbReference type="EMBL" id="BPLR01008025">
    <property type="protein sequence ID" value="GIY21494.1"/>
    <property type="molecule type" value="Genomic_DNA"/>
</dbReference>
<sequence length="219" mass="25183">MIHREITMIIMQRFLTKETIPLFLSRFDNPAAVSDFPTRQLTYNYLLAVNTWLLLFPYYLCCDWTMSTIPLVSSLWDARNIATIAVYLALFYVVKVVVKLDDETKMTLLMGLLLVVIPFLPASNLLFPVGFVVAERVLFYIPSMGFCMLVAQGWSRLFEKRYRHWAILGITFILIVNACKTIIRNKDCWLVDLLFLHHAPGESYVLCSNYGPARNSVGP</sequence>
<keyword evidence="7" id="KW-1185">Reference proteome</keyword>
<proteinExistence type="predicted"/>
<feature type="transmembrane region" description="Helical" evidence="4">
    <location>
        <begin position="165"/>
        <end position="183"/>
    </location>
</feature>
<evidence type="ECO:0000256" key="4">
    <source>
        <dbReference type="SAM" id="Phobius"/>
    </source>
</evidence>
<keyword evidence="4" id="KW-0812">Transmembrane</keyword>
<keyword evidence="2" id="KW-0802">TPR repeat</keyword>
<reference evidence="6 7" key="1">
    <citation type="submission" date="2021-06" db="EMBL/GenBank/DDBJ databases">
        <title>Caerostris extrusa draft genome.</title>
        <authorList>
            <person name="Kono N."/>
            <person name="Arakawa K."/>
        </authorList>
    </citation>
    <scope>NUCLEOTIDE SEQUENCE [LARGE SCALE GENOMIC DNA]</scope>
</reference>
<evidence type="ECO:0000256" key="3">
    <source>
        <dbReference type="ARBA" id="ARBA00023136"/>
    </source>
</evidence>
<dbReference type="Proteomes" id="UP001054945">
    <property type="component" value="Unassembled WGS sequence"/>
</dbReference>
<dbReference type="Pfam" id="PF08409">
    <property type="entry name" value="TMTC_DUF1736"/>
    <property type="match status" value="1"/>
</dbReference>
<dbReference type="InterPro" id="IPR013618">
    <property type="entry name" value="TMTC_DUF1736"/>
</dbReference>
<keyword evidence="3 4" id="KW-0472">Membrane</keyword>